<evidence type="ECO:0000313" key="3">
    <source>
        <dbReference type="Proteomes" id="UP000789901"/>
    </source>
</evidence>
<reference evidence="2 3" key="1">
    <citation type="submission" date="2021-06" db="EMBL/GenBank/DDBJ databases">
        <authorList>
            <person name="Kallberg Y."/>
            <person name="Tangrot J."/>
            <person name="Rosling A."/>
        </authorList>
    </citation>
    <scope>NUCLEOTIDE SEQUENCE [LARGE SCALE GENOMIC DNA]</scope>
    <source>
        <strain evidence="2 3">120-4 pot B 10/14</strain>
    </source>
</reference>
<feature type="non-terminal residue" evidence="2">
    <location>
        <position position="64"/>
    </location>
</feature>
<dbReference type="EMBL" id="CAJVQB010076199">
    <property type="protein sequence ID" value="CAG8844495.1"/>
    <property type="molecule type" value="Genomic_DNA"/>
</dbReference>
<protein>
    <submittedName>
        <fullName evidence="2">29961_t:CDS:1</fullName>
    </submittedName>
</protein>
<comment type="caution">
    <text evidence="2">The sequence shown here is derived from an EMBL/GenBank/DDBJ whole genome shotgun (WGS) entry which is preliminary data.</text>
</comment>
<dbReference type="Proteomes" id="UP000789901">
    <property type="component" value="Unassembled WGS sequence"/>
</dbReference>
<accession>A0ABN7WZK1</accession>
<proteinExistence type="predicted"/>
<feature type="region of interest" description="Disordered" evidence="1">
    <location>
        <begin position="1"/>
        <end position="45"/>
    </location>
</feature>
<evidence type="ECO:0000313" key="2">
    <source>
        <dbReference type="EMBL" id="CAG8844495.1"/>
    </source>
</evidence>
<name>A0ABN7WZK1_GIGMA</name>
<sequence length="64" mass="7699">IKEYKREEMHNKDKHKNGELRVKDKRRDQKAELRVKISGSSKEKTRDIQSIWFLQNSNSDINLT</sequence>
<evidence type="ECO:0000256" key="1">
    <source>
        <dbReference type="SAM" id="MobiDB-lite"/>
    </source>
</evidence>
<feature type="non-terminal residue" evidence="2">
    <location>
        <position position="1"/>
    </location>
</feature>
<gene>
    <name evidence="2" type="ORF">GMARGA_LOCUS37134</name>
</gene>
<organism evidence="2 3">
    <name type="scientific">Gigaspora margarita</name>
    <dbReference type="NCBI Taxonomy" id="4874"/>
    <lineage>
        <taxon>Eukaryota</taxon>
        <taxon>Fungi</taxon>
        <taxon>Fungi incertae sedis</taxon>
        <taxon>Mucoromycota</taxon>
        <taxon>Glomeromycotina</taxon>
        <taxon>Glomeromycetes</taxon>
        <taxon>Diversisporales</taxon>
        <taxon>Gigasporaceae</taxon>
        <taxon>Gigaspora</taxon>
    </lineage>
</organism>
<keyword evidence="3" id="KW-1185">Reference proteome</keyword>